<feature type="region of interest" description="Disordered" evidence="1">
    <location>
        <begin position="223"/>
        <end position="304"/>
    </location>
</feature>
<reference evidence="2" key="1">
    <citation type="journal article" date="2014" name="Genome Biol. Evol.">
        <title>Gene Loss Rather Than Gene Gain Is Associated with a Host Jump from Monocots to Dicots in the Smut Fungus Melanopsichium pennsylvanicum.</title>
        <authorList>
            <person name="Sharma R."/>
            <person name="Mishra B."/>
            <person name="Runge F."/>
            <person name="Thines M."/>
        </authorList>
    </citation>
    <scope>NUCLEOTIDE SEQUENCE</scope>
    <source>
        <strain evidence="2">4</strain>
    </source>
</reference>
<name>A0A077QRP7_9BASI</name>
<feature type="compositionally biased region" description="Low complexity" evidence="1">
    <location>
        <begin position="349"/>
        <end position="364"/>
    </location>
</feature>
<organism evidence="2">
    <name type="scientific">Melanopsichium pennsylvanicum 4</name>
    <dbReference type="NCBI Taxonomy" id="1398559"/>
    <lineage>
        <taxon>Eukaryota</taxon>
        <taxon>Fungi</taxon>
        <taxon>Dikarya</taxon>
        <taxon>Basidiomycota</taxon>
        <taxon>Ustilaginomycotina</taxon>
        <taxon>Ustilaginomycetes</taxon>
        <taxon>Ustilaginales</taxon>
        <taxon>Ustilaginaceae</taxon>
        <taxon>Melanopsichium</taxon>
    </lineage>
</organism>
<feature type="compositionally biased region" description="Basic residues" evidence="1">
    <location>
        <begin position="412"/>
        <end position="421"/>
    </location>
</feature>
<feature type="region of interest" description="Disordered" evidence="1">
    <location>
        <begin position="330"/>
        <end position="449"/>
    </location>
</feature>
<feature type="compositionally biased region" description="Polar residues" evidence="1">
    <location>
        <begin position="1"/>
        <end position="24"/>
    </location>
</feature>
<evidence type="ECO:0000313" key="2">
    <source>
        <dbReference type="EMBL" id="CDI52165.1"/>
    </source>
</evidence>
<evidence type="ECO:0000256" key="1">
    <source>
        <dbReference type="SAM" id="MobiDB-lite"/>
    </source>
</evidence>
<feature type="region of interest" description="Disordered" evidence="1">
    <location>
        <begin position="1"/>
        <end position="35"/>
    </location>
</feature>
<feature type="compositionally biased region" description="Low complexity" evidence="1">
    <location>
        <begin position="422"/>
        <end position="436"/>
    </location>
</feature>
<protein>
    <submittedName>
        <fullName evidence="2">Uncharacterized protein</fullName>
    </submittedName>
</protein>
<accession>A0A077QRP7</accession>
<proteinExistence type="predicted"/>
<feature type="compositionally biased region" description="Gly residues" evidence="1">
    <location>
        <begin position="233"/>
        <end position="242"/>
    </location>
</feature>
<feature type="compositionally biased region" description="Polar residues" evidence="1">
    <location>
        <begin position="284"/>
        <end position="297"/>
    </location>
</feature>
<dbReference type="EMBL" id="HG529531">
    <property type="protein sequence ID" value="CDI52165.1"/>
    <property type="molecule type" value="Genomic_DNA"/>
</dbReference>
<dbReference type="AlphaFoldDB" id="A0A077QRP7"/>
<feature type="compositionally biased region" description="Polar residues" evidence="1">
    <location>
        <begin position="394"/>
        <end position="406"/>
    </location>
</feature>
<sequence>MSADVSTSGHQTPSNLKRLSTAGQGATDGARKSSAEASLGDWKAWLNRTWHPSPAHQSRSIKYRTMQAARRAHKDQTKRSMATLGRLPLKEFLEIRPEQYLSVRKIGRKLYQEWLLQEVRLAKQPEDRVKAAVNRLENDHPELGDCEDHWKARQLLQQIIDNAIDEANLHRKKEARASNAHQELGESTPRTIEGARSTGMLGLSASGSSSALAEADRSLRGDVSISSARKGPIGAGANGIGGKQHNKGVQRRKADQAELDDTPTRFRQPPNQRNSMLGPGGNDDPTTSTLQAQQASLSGLEAAHSGRSSTLADYSNGGYNNDSSTIASATSDALQASRQHATHSHLQHQQHTQTQQQQHNQHSTHNQHHQPTHDQQQTHNAWASQTAAPGPSLFGQSGYTQTATQALSHHQQYGHHNHHHGGSNYLSSDPSNSAGGLSAGGSGLLDDQRHQSHLSPLILAAQE</sequence>